<dbReference type="Proteomes" id="UP001432027">
    <property type="component" value="Unassembled WGS sequence"/>
</dbReference>
<dbReference type="AlphaFoldDB" id="A0AAV5TVG9"/>
<dbReference type="EMBL" id="BTSX01000005">
    <property type="protein sequence ID" value="GMS98459.1"/>
    <property type="molecule type" value="Genomic_DNA"/>
</dbReference>
<keyword evidence="3" id="KW-1185">Reference proteome</keyword>
<reference evidence="2" key="1">
    <citation type="submission" date="2023-10" db="EMBL/GenBank/DDBJ databases">
        <title>Genome assembly of Pristionchus species.</title>
        <authorList>
            <person name="Yoshida K."/>
            <person name="Sommer R.J."/>
        </authorList>
    </citation>
    <scope>NUCLEOTIDE SEQUENCE</scope>
    <source>
        <strain evidence="2">RS0144</strain>
    </source>
</reference>
<evidence type="ECO:0000313" key="2">
    <source>
        <dbReference type="EMBL" id="GMS98459.1"/>
    </source>
</evidence>
<gene>
    <name evidence="2" type="ORF">PENTCL1PPCAC_20634</name>
</gene>
<organism evidence="2 3">
    <name type="scientific">Pristionchus entomophagus</name>
    <dbReference type="NCBI Taxonomy" id="358040"/>
    <lineage>
        <taxon>Eukaryota</taxon>
        <taxon>Metazoa</taxon>
        <taxon>Ecdysozoa</taxon>
        <taxon>Nematoda</taxon>
        <taxon>Chromadorea</taxon>
        <taxon>Rhabditida</taxon>
        <taxon>Rhabditina</taxon>
        <taxon>Diplogasteromorpha</taxon>
        <taxon>Diplogasteroidea</taxon>
        <taxon>Neodiplogasteridae</taxon>
        <taxon>Pristionchus</taxon>
    </lineage>
</organism>
<sequence>GWMTELKSRSCWAATTRFCTVLTACSRPSRPPCPSTSTTRICRQPVLIHTFRSRRSPHLSSIAASPSSPTTRPSHSTA</sequence>
<comment type="caution">
    <text evidence="2">The sequence shown here is derived from an EMBL/GenBank/DDBJ whole genome shotgun (WGS) entry which is preliminary data.</text>
</comment>
<accession>A0AAV5TVG9</accession>
<feature type="non-terminal residue" evidence="2">
    <location>
        <position position="78"/>
    </location>
</feature>
<feature type="region of interest" description="Disordered" evidence="1">
    <location>
        <begin position="53"/>
        <end position="78"/>
    </location>
</feature>
<evidence type="ECO:0000313" key="3">
    <source>
        <dbReference type="Proteomes" id="UP001432027"/>
    </source>
</evidence>
<feature type="compositionally biased region" description="Low complexity" evidence="1">
    <location>
        <begin position="58"/>
        <end position="78"/>
    </location>
</feature>
<proteinExistence type="predicted"/>
<protein>
    <submittedName>
        <fullName evidence="2">Uncharacterized protein</fullName>
    </submittedName>
</protein>
<name>A0AAV5TVG9_9BILA</name>
<evidence type="ECO:0000256" key="1">
    <source>
        <dbReference type="SAM" id="MobiDB-lite"/>
    </source>
</evidence>
<feature type="non-terminal residue" evidence="2">
    <location>
        <position position="1"/>
    </location>
</feature>